<dbReference type="NCBIfam" id="NF003316">
    <property type="entry name" value="PRK04325.1"/>
    <property type="match status" value="1"/>
</dbReference>
<evidence type="ECO:0000313" key="3">
    <source>
        <dbReference type="EMBL" id="OAM31250.1"/>
    </source>
</evidence>
<dbReference type="STRING" id="1795827.A7P95_01820"/>
<gene>
    <name evidence="1" type="primary">slyX</name>
    <name evidence="3" type="ORF">A7P95_01820</name>
</gene>
<dbReference type="Proteomes" id="UP000077885">
    <property type="component" value="Unassembled WGS sequence"/>
</dbReference>
<keyword evidence="2" id="KW-0175">Coiled coil</keyword>
<evidence type="ECO:0000256" key="1">
    <source>
        <dbReference type="HAMAP-Rule" id="MF_00715"/>
    </source>
</evidence>
<protein>
    <recommendedName>
        <fullName evidence="1">Protein SlyX homolog</fullName>
    </recommendedName>
</protein>
<reference evidence="4" key="1">
    <citation type="submission" date="2016-05" db="EMBL/GenBank/DDBJ databases">
        <title>Draft genome of Corynebacterium afermentans subsp. afermentans LCDC 88199T.</title>
        <authorList>
            <person name="Bernier A.-M."/>
            <person name="Bernard K."/>
        </authorList>
    </citation>
    <scope>NUCLEOTIDE SEQUENCE [LARGE SCALE GENOMIC DNA]</scope>
    <source>
        <strain evidence="4">NML02-A-017</strain>
    </source>
</reference>
<dbReference type="EMBL" id="LXSL01000011">
    <property type="protein sequence ID" value="OAM31250.1"/>
    <property type="molecule type" value="Genomic_DNA"/>
</dbReference>
<comment type="caution">
    <text evidence="3">The sequence shown here is derived from an EMBL/GenBank/DDBJ whole genome shotgun (WGS) entry which is preliminary data.</text>
</comment>
<keyword evidence="4" id="KW-1185">Reference proteome</keyword>
<accession>A0A1A9S1F4</accession>
<evidence type="ECO:0000256" key="2">
    <source>
        <dbReference type="SAM" id="Coils"/>
    </source>
</evidence>
<dbReference type="PANTHER" id="PTHR36508">
    <property type="entry name" value="PROTEIN SLYX"/>
    <property type="match status" value="1"/>
</dbReference>
<name>A0A1A9S1F4_9NEIS</name>
<dbReference type="HAMAP" id="MF_00715">
    <property type="entry name" value="SlyX"/>
    <property type="match status" value="1"/>
</dbReference>
<evidence type="ECO:0000313" key="4">
    <source>
        <dbReference type="Proteomes" id="UP000077885"/>
    </source>
</evidence>
<dbReference type="InterPro" id="IPR007236">
    <property type="entry name" value="SlyX"/>
</dbReference>
<dbReference type="PANTHER" id="PTHR36508:SF1">
    <property type="entry name" value="PROTEIN SLYX"/>
    <property type="match status" value="1"/>
</dbReference>
<feature type="coiled-coil region" evidence="2">
    <location>
        <begin position="2"/>
        <end position="45"/>
    </location>
</feature>
<proteinExistence type="inferred from homology"/>
<comment type="similarity">
    <text evidence="1">Belongs to the SlyX family.</text>
</comment>
<dbReference type="AlphaFoldDB" id="A0A1A9S1F4"/>
<sequence length="75" mass="8560">MMEREELAARLEELEIQAALQNELLDSLSGTVARLQKDLDLQQAQLRLLYGRLQEKDGARQSQPFNPAAEIPPHY</sequence>
<dbReference type="Pfam" id="PF04102">
    <property type="entry name" value="SlyX"/>
    <property type="match status" value="1"/>
</dbReference>
<organism evidence="3 4">
    <name type="scientific">Eikenella longinqua</name>
    <dbReference type="NCBI Taxonomy" id="1795827"/>
    <lineage>
        <taxon>Bacteria</taxon>
        <taxon>Pseudomonadati</taxon>
        <taxon>Pseudomonadota</taxon>
        <taxon>Betaproteobacteria</taxon>
        <taxon>Neisseriales</taxon>
        <taxon>Neisseriaceae</taxon>
        <taxon>Eikenella</taxon>
    </lineage>
</organism>